<proteinExistence type="predicted"/>
<gene>
    <name evidence="1" type="ORF">EZS28_052004</name>
</gene>
<dbReference type="Proteomes" id="UP000324800">
    <property type="component" value="Unassembled WGS sequence"/>
</dbReference>
<evidence type="ECO:0000313" key="1">
    <source>
        <dbReference type="EMBL" id="KAA6347863.1"/>
    </source>
</evidence>
<accession>A0A5J4SR62</accession>
<feature type="non-terminal residue" evidence="1">
    <location>
        <position position="180"/>
    </location>
</feature>
<dbReference type="EMBL" id="SNRW01039972">
    <property type="protein sequence ID" value="KAA6347863.1"/>
    <property type="molecule type" value="Genomic_DNA"/>
</dbReference>
<dbReference type="Gene3D" id="2.60.120.920">
    <property type="match status" value="1"/>
</dbReference>
<organism evidence="1 2">
    <name type="scientific">Streblomastix strix</name>
    <dbReference type="NCBI Taxonomy" id="222440"/>
    <lineage>
        <taxon>Eukaryota</taxon>
        <taxon>Metamonada</taxon>
        <taxon>Preaxostyla</taxon>
        <taxon>Oxymonadida</taxon>
        <taxon>Streblomastigidae</taxon>
        <taxon>Streblomastix</taxon>
    </lineage>
</organism>
<reference evidence="1 2" key="1">
    <citation type="submission" date="2019-03" db="EMBL/GenBank/DDBJ databases">
        <title>Single cell metagenomics reveals metabolic interactions within the superorganism composed of flagellate Streblomastix strix and complex community of Bacteroidetes bacteria on its surface.</title>
        <authorList>
            <person name="Treitli S.C."/>
            <person name="Kolisko M."/>
            <person name="Husnik F."/>
            <person name="Keeling P."/>
            <person name="Hampl V."/>
        </authorList>
    </citation>
    <scope>NUCLEOTIDE SEQUENCE [LARGE SCALE GENOMIC DNA]</scope>
    <source>
        <strain evidence="1">ST1C</strain>
    </source>
</reference>
<evidence type="ECO:0000313" key="2">
    <source>
        <dbReference type="Proteomes" id="UP000324800"/>
    </source>
</evidence>
<dbReference type="AlphaFoldDB" id="A0A5J4SR62"/>
<comment type="caution">
    <text evidence="1">The sequence shown here is derived from an EMBL/GenBank/DDBJ whole genome shotgun (WGS) entry which is preliminary data.</text>
</comment>
<dbReference type="InterPro" id="IPR043136">
    <property type="entry name" value="B30.2/SPRY_sf"/>
</dbReference>
<name>A0A5J4SR62_9EUKA</name>
<dbReference type="OrthoDB" id="2329056at2759"/>
<protein>
    <recommendedName>
        <fullName evidence="3">SPRY domain-containing protein</fullName>
    </recommendedName>
</protein>
<evidence type="ECO:0008006" key="3">
    <source>
        <dbReference type="Google" id="ProtNLM"/>
    </source>
</evidence>
<sequence>MDDLHDVQQFVGVNKITFQLKYHPRFHDVIENAQPKLENPDPTGQGARLECVNGLLRKAVALIDREYLCISLNEVMKKGIHSLSVKFDKSNLWGCIGIVKAYYKIPYPCLPGKKSNEQSMLIYWGYDGYIRFKGKETFGNLRFSDYQILTMELNMDAGTLHFFVDGVQQPVFVKGINEPV</sequence>